<sequence length="50" mass="5679">RIGRYLLGRGGNRGWRQYDRKRVVLLMLLDSVNFALTKKAVSLDSGITTI</sequence>
<feature type="non-terminal residue" evidence="1">
    <location>
        <position position="50"/>
    </location>
</feature>
<protein>
    <submittedName>
        <fullName evidence="1">Uncharacterized protein</fullName>
    </submittedName>
</protein>
<accession>A0AA38GGN2</accession>
<feature type="non-terminal residue" evidence="1">
    <location>
        <position position="1"/>
    </location>
</feature>
<name>A0AA38GGN2_TAXCH</name>
<comment type="caution">
    <text evidence="1">The sequence shown here is derived from an EMBL/GenBank/DDBJ whole genome shotgun (WGS) entry which is preliminary data.</text>
</comment>
<gene>
    <name evidence="1" type="ORF">KI387_017375</name>
</gene>
<dbReference type="EMBL" id="JAHRHJ020000003">
    <property type="protein sequence ID" value="KAH9322736.1"/>
    <property type="molecule type" value="Genomic_DNA"/>
</dbReference>
<proteinExistence type="predicted"/>
<dbReference type="Proteomes" id="UP000824469">
    <property type="component" value="Unassembled WGS sequence"/>
</dbReference>
<dbReference type="AlphaFoldDB" id="A0AA38GGN2"/>
<reference evidence="1 2" key="1">
    <citation type="journal article" date="2021" name="Nat. Plants">
        <title>The Taxus genome provides insights into paclitaxel biosynthesis.</title>
        <authorList>
            <person name="Xiong X."/>
            <person name="Gou J."/>
            <person name="Liao Q."/>
            <person name="Li Y."/>
            <person name="Zhou Q."/>
            <person name="Bi G."/>
            <person name="Li C."/>
            <person name="Du R."/>
            <person name="Wang X."/>
            <person name="Sun T."/>
            <person name="Guo L."/>
            <person name="Liang H."/>
            <person name="Lu P."/>
            <person name="Wu Y."/>
            <person name="Zhang Z."/>
            <person name="Ro D.K."/>
            <person name="Shang Y."/>
            <person name="Huang S."/>
            <person name="Yan J."/>
        </authorList>
    </citation>
    <scope>NUCLEOTIDE SEQUENCE [LARGE SCALE GENOMIC DNA]</scope>
    <source>
        <strain evidence="1">Ta-2019</strain>
    </source>
</reference>
<evidence type="ECO:0000313" key="2">
    <source>
        <dbReference type="Proteomes" id="UP000824469"/>
    </source>
</evidence>
<evidence type="ECO:0000313" key="1">
    <source>
        <dbReference type="EMBL" id="KAH9322736.1"/>
    </source>
</evidence>
<keyword evidence="2" id="KW-1185">Reference proteome</keyword>
<organism evidence="1 2">
    <name type="scientific">Taxus chinensis</name>
    <name type="common">Chinese yew</name>
    <name type="synonym">Taxus wallichiana var. chinensis</name>
    <dbReference type="NCBI Taxonomy" id="29808"/>
    <lineage>
        <taxon>Eukaryota</taxon>
        <taxon>Viridiplantae</taxon>
        <taxon>Streptophyta</taxon>
        <taxon>Embryophyta</taxon>
        <taxon>Tracheophyta</taxon>
        <taxon>Spermatophyta</taxon>
        <taxon>Pinopsida</taxon>
        <taxon>Pinidae</taxon>
        <taxon>Conifers II</taxon>
        <taxon>Cupressales</taxon>
        <taxon>Taxaceae</taxon>
        <taxon>Taxus</taxon>
    </lineage>
</organism>